<reference evidence="7" key="1">
    <citation type="journal article" date="2023" name="Nat. Commun.">
        <title>Diploid and tetraploid genomes of Acorus and the evolution of monocots.</title>
        <authorList>
            <person name="Ma L."/>
            <person name="Liu K.W."/>
            <person name="Li Z."/>
            <person name="Hsiao Y.Y."/>
            <person name="Qi Y."/>
            <person name="Fu T."/>
            <person name="Tang G.D."/>
            <person name="Zhang D."/>
            <person name="Sun W.H."/>
            <person name="Liu D.K."/>
            <person name="Li Y."/>
            <person name="Chen G.Z."/>
            <person name="Liu X.D."/>
            <person name="Liao X.Y."/>
            <person name="Jiang Y.T."/>
            <person name="Yu X."/>
            <person name="Hao Y."/>
            <person name="Huang J."/>
            <person name="Zhao X.W."/>
            <person name="Ke S."/>
            <person name="Chen Y.Y."/>
            <person name="Wu W.L."/>
            <person name="Hsu J.L."/>
            <person name="Lin Y.F."/>
            <person name="Huang M.D."/>
            <person name="Li C.Y."/>
            <person name="Huang L."/>
            <person name="Wang Z.W."/>
            <person name="Zhao X."/>
            <person name="Zhong W.Y."/>
            <person name="Peng D.H."/>
            <person name="Ahmad S."/>
            <person name="Lan S."/>
            <person name="Zhang J.S."/>
            <person name="Tsai W.C."/>
            <person name="Van de Peer Y."/>
            <person name="Liu Z.J."/>
        </authorList>
    </citation>
    <scope>NUCLEOTIDE SEQUENCE</scope>
    <source>
        <strain evidence="7">CP</strain>
    </source>
</reference>
<evidence type="ECO:0000256" key="4">
    <source>
        <dbReference type="RuleBase" id="RU003494"/>
    </source>
</evidence>
<accession>A0AAV9DQF0</accession>
<dbReference type="Gene3D" id="1.20.1050.10">
    <property type="match status" value="1"/>
</dbReference>
<comment type="similarity">
    <text evidence="4">Belongs to the GST superfamily.</text>
</comment>
<evidence type="ECO:0000256" key="3">
    <source>
        <dbReference type="ARBA" id="ARBA00047960"/>
    </source>
</evidence>
<dbReference type="SFLD" id="SFLDG01152">
    <property type="entry name" value="Main.3:_Omega-_and_Tau-like"/>
    <property type="match status" value="1"/>
</dbReference>
<name>A0AAV9DQF0_ACOCL</name>
<organism evidence="7 8">
    <name type="scientific">Acorus calamus</name>
    <name type="common">Sweet flag</name>
    <dbReference type="NCBI Taxonomy" id="4465"/>
    <lineage>
        <taxon>Eukaryota</taxon>
        <taxon>Viridiplantae</taxon>
        <taxon>Streptophyta</taxon>
        <taxon>Embryophyta</taxon>
        <taxon>Tracheophyta</taxon>
        <taxon>Spermatophyta</taxon>
        <taxon>Magnoliopsida</taxon>
        <taxon>Liliopsida</taxon>
        <taxon>Acoraceae</taxon>
        <taxon>Acorus</taxon>
    </lineage>
</organism>
<dbReference type="FunFam" id="1.20.1050.10:FF:000012">
    <property type="entry name" value="Tau class glutathione S-transferase"/>
    <property type="match status" value="1"/>
</dbReference>
<protein>
    <recommendedName>
        <fullName evidence="1">glutathione transferase</fullName>
        <ecNumber evidence="1">2.5.1.18</ecNumber>
    </recommendedName>
</protein>
<evidence type="ECO:0000256" key="2">
    <source>
        <dbReference type="ARBA" id="ARBA00022679"/>
    </source>
</evidence>
<evidence type="ECO:0000256" key="1">
    <source>
        <dbReference type="ARBA" id="ARBA00012452"/>
    </source>
</evidence>
<sequence length="227" mass="25960">MAGVVGEVVKVHGMWASPFALRVEWALKLKGIEYEYIDEDLSNKSPQLLHFNPVYKKIPVLVHGGNPIPESLVIIEYIDEVWKHVNPLFSHDPYEKAMARFWARYCEDKCTPATLKVFSTVGETQKVAIEEAKECLRTLEGGLKGRRFFGGETIGFVDIVAGWLAYWVPIIEEVIGVTIVDEAELPLMHAWFQDYIQLDVVKERLPPRDKVLQMSRDLHKRLLGRSV</sequence>
<keyword evidence="2" id="KW-0808">Transferase</keyword>
<dbReference type="SUPFAM" id="SSF47616">
    <property type="entry name" value="GST C-terminal domain-like"/>
    <property type="match status" value="1"/>
</dbReference>
<dbReference type="PROSITE" id="PS50405">
    <property type="entry name" value="GST_CTER"/>
    <property type="match status" value="1"/>
</dbReference>
<dbReference type="PROSITE" id="PS50404">
    <property type="entry name" value="GST_NTER"/>
    <property type="match status" value="1"/>
</dbReference>
<evidence type="ECO:0000259" key="5">
    <source>
        <dbReference type="PROSITE" id="PS50404"/>
    </source>
</evidence>
<dbReference type="Pfam" id="PF00043">
    <property type="entry name" value="GST_C"/>
    <property type="match status" value="1"/>
</dbReference>
<dbReference type="InterPro" id="IPR036282">
    <property type="entry name" value="Glutathione-S-Trfase_C_sf"/>
</dbReference>
<comment type="caution">
    <text evidence="7">The sequence shown here is derived from an EMBL/GenBank/DDBJ whole genome shotgun (WGS) entry which is preliminary data.</text>
</comment>
<dbReference type="PANTHER" id="PTHR11260">
    <property type="entry name" value="GLUTATHIONE S-TRANSFERASE, GST, SUPERFAMILY, GST DOMAIN CONTAINING"/>
    <property type="match status" value="1"/>
</dbReference>
<dbReference type="InterPro" id="IPR045074">
    <property type="entry name" value="GST_C_Tau"/>
</dbReference>
<dbReference type="Pfam" id="PF02798">
    <property type="entry name" value="GST_N"/>
    <property type="match status" value="1"/>
</dbReference>
<evidence type="ECO:0000313" key="7">
    <source>
        <dbReference type="EMBL" id="KAK1303921.1"/>
    </source>
</evidence>
<dbReference type="InterPro" id="IPR045073">
    <property type="entry name" value="Omega/Tau-like"/>
</dbReference>
<keyword evidence="8" id="KW-1185">Reference proteome</keyword>
<dbReference type="Gene3D" id="3.40.30.10">
    <property type="entry name" value="Glutaredoxin"/>
    <property type="match status" value="1"/>
</dbReference>
<dbReference type="GO" id="GO:0006749">
    <property type="term" value="P:glutathione metabolic process"/>
    <property type="evidence" value="ECO:0007669"/>
    <property type="project" value="InterPro"/>
</dbReference>
<reference evidence="7" key="2">
    <citation type="submission" date="2023-06" db="EMBL/GenBank/DDBJ databases">
        <authorList>
            <person name="Ma L."/>
            <person name="Liu K.-W."/>
            <person name="Li Z."/>
            <person name="Hsiao Y.-Y."/>
            <person name="Qi Y."/>
            <person name="Fu T."/>
            <person name="Tang G."/>
            <person name="Zhang D."/>
            <person name="Sun W.-H."/>
            <person name="Liu D.-K."/>
            <person name="Li Y."/>
            <person name="Chen G.-Z."/>
            <person name="Liu X.-D."/>
            <person name="Liao X.-Y."/>
            <person name="Jiang Y.-T."/>
            <person name="Yu X."/>
            <person name="Hao Y."/>
            <person name="Huang J."/>
            <person name="Zhao X.-W."/>
            <person name="Ke S."/>
            <person name="Chen Y.-Y."/>
            <person name="Wu W.-L."/>
            <person name="Hsu J.-L."/>
            <person name="Lin Y.-F."/>
            <person name="Huang M.-D."/>
            <person name="Li C.-Y."/>
            <person name="Huang L."/>
            <person name="Wang Z.-W."/>
            <person name="Zhao X."/>
            <person name="Zhong W.-Y."/>
            <person name="Peng D.-H."/>
            <person name="Ahmad S."/>
            <person name="Lan S."/>
            <person name="Zhang J.-S."/>
            <person name="Tsai W.-C."/>
            <person name="Van De Peer Y."/>
            <person name="Liu Z.-J."/>
        </authorList>
    </citation>
    <scope>NUCLEOTIDE SEQUENCE</scope>
    <source>
        <strain evidence="7">CP</strain>
        <tissue evidence="7">Leaves</tissue>
    </source>
</reference>
<dbReference type="SUPFAM" id="SSF52833">
    <property type="entry name" value="Thioredoxin-like"/>
    <property type="match status" value="1"/>
</dbReference>
<dbReference type="FunFam" id="3.40.30.10:FF:000197">
    <property type="entry name" value="Glutathione S-transferase U10"/>
    <property type="match status" value="1"/>
</dbReference>
<dbReference type="CDD" id="cd03058">
    <property type="entry name" value="GST_N_Tau"/>
    <property type="match status" value="1"/>
</dbReference>
<dbReference type="InterPro" id="IPR010987">
    <property type="entry name" value="Glutathione-S-Trfase_C-like"/>
</dbReference>
<dbReference type="InterPro" id="IPR004045">
    <property type="entry name" value="Glutathione_S-Trfase_N"/>
</dbReference>
<dbReference type="PANTHER" id="PTHR11260:SF676">
    <property type="entry name" value="GLUTATHIONE S-TRANSFERASE U8"/>
    <property type="match status" value="1"/>
</dbReference>
<dbReference type="CDD" id="cd03185">
    <property type="entry name" value="GST_C_Tau"/>
    <property type="match status" value="1"/>
</dbReference>
<feature type="domain" description="GST N-terminal" evidence="5">
    <location>
        <begin position="7"/>
        <end position="86"/>
    </location>
</feature>
<dbReference type="AlphaFoldDB" id="A0AAV9DQF0"/>
<gene>
    <name evidence="7" type="ORF">QJS10_CPB11g01822</name>
</gene>
<evidence type="ECO:0000259" key="6">
    <source>
        <dbReference type="PROSITE" id="PS50405"/>
    </source>
</evidence>
<dbReference type="GO" id="GO:0005737">
    <property type="term" value="C:cytoplasm"/>
    <property type="evidence" value="ECO:0007669"/>
    <property type="project" value="TreeGrafter"/>
</dbReference>
<dbReference type="GO" id="GO:0004364">
    <property type="term" value="F:glutathione transferase activity"/>
    <property type="evidence" value="ECO:0007669"/>
    <property type="project" value="UniProtKB-EC"/>
</dbReference>
<dbReference type="EMBL" id="JAUJYO010000011">
    <property type="protein sequence ID" value="KAK1303921.1"/>
    <property type="molecule type" value="Genomic_DNA"/>
</dbReference>
<dbReference type="SFLD" id="SFLDS00019">
    <property type="entry name" value="Glutathione_Transferase_(cytos"/>
    <property type="match status" value="1"/>
</dbReference>
<dbReference type="InterPro" id="IPR036249">
    <property type="entry name" value="Thioredoxin-like_sf"/>
</dbReference>
<dbReference type="EC" id="2.5.1.18" evidence="1"/>
<proteinExistence type="inferred from homology"/>
<feature type="domain" description="GST C-terminal" evidence="6">
    <location>
        <begin position="92"/>
        <end position="218"/>
    </location>
</feature>
<dbReference type="SFLD" id="SFLDG00358">
    <property type="entry name" value="Main_(cytGST)"/>
    <property type="match status" value="1"/>
</dbReference>
<comment type="catalytic activity">
    <reaction evidence="3">
        <text>RX + glutathione = an S-substituted glutathione + a halide anion + H(+)</text>
        <dbReference type="Rhea" id="RHEA:16437"/>
        <dbReference type="ChEBI" id="CHEBI:15378"/>
        <dbReference type="ChEBI" id="CHEBI:16042"/>
        <dbReference type="ChEBI" id="CHEBI:17792"/>
        <dbReference type="ChEBI" id="CHEBI:57925"/>
        <dbReference type="ChEBI" id="CHEBI:90779"/>
        <dbReference type="EC" id="2.5.1.18"/>
    </reaction>
</comment>
<dbReference type="InterPro" id="IPR004046">
    <property type="entry name" value="GST_C"/>
</dbReference>
<dbReference type="InterPro" id="IPR040079">
    <property type="entry name" value="Glutathione_S-Trfase"/>
</dbReference>
<dbReference type="Proteomes" id="UP001180020">
    <property type="component" value="Unassembled WGS sequence"/>
</dbReference>
<evidence type="ECO:0000313" key="8">
    <source>
        <dbReference type="Proteomes" id="UP001180020"/>
    </source>
</evidence>